<comment type="caution">
    <text evidence="1">The sequence shown here is derived from an EMBL/GenBank/DDBJ whole genome shotgun (WGS) entry which is preliminary data.</text>
</comment>
<name>A0A815MMK6_ADIRI</name>
<sequence>MLETKKEILHKFRFHPSNELIQLTQQQLIRLPLLNKFVENKTNFPLLQNDRHEYVLHHPIRFPWFIPLFHSINTQQPHVLFTELTIDENIFDVLQLFDYLCVDLFPSPLLDERNLRSLNPTKNTDRNRRLVYRPVKNVGEARTLAAQFILSLSRDEYDLNDFRTIESVFSLISVIFTRRDIFNSQFRYHTYTILDKCVFPLFFKRHPMEVLINIDEDEQMELYDDLQSIPIDFQCAFCRKGTYELIEAKSTNRKYQGRTELILSRLLDRIEDQCRLLEELLHNYYSDFTIPNVRELSTTEPVLKELYSNKTQTRSFCRLPKQSAVIQSKPKYGRKAQKFR</sequence>
<reference evidence="1" key="1">
    <citation type="submission" date="2021-02" db="EMBL/GenBank/DDBJ databases">
        <authorList>
            <person name="Nowell W R."/>
        </authorList>
    </citation>
    <scope>NUCLEOTIDE SEQUENCE</scope>
</reference>
<proteinExistence type="predicted"/>
<dbReference type="Proteomes" id="UP000663852">
    <property type="component" value="Unassembled WGS sequence"/>
</dbReference>
<accession>A0A815MMK6</accession>
<dbReference type="OrthoDB" id="9992187at2759"/>
<gene>
    <name evidence="1" type="ORF">EDS130_LOCUS37604</name>
</gene>
<evidence type="ECO:0000313" key="2">
    <source>
        <dbReference type="Proteomes" id="UP000663852"/>
    </source>
</evidence>
<evidence type="ECO:0000313" key="1">
    <source>
        <dbReference type="EMBL" id="CAF1422656.1"/>
    </source>
</evidence>
<protein>
    <submittedName>
        <fullName evidence="1">Uncharacterized protein</fullName>
    </submittedName>
</protein>
<dbReference type="EMBL" id="CAJNOJ010000374">
    <property type="protein sequence ID" value="CAF1422656.1"/>
    <property type="molecule type" value="Genomic_DNA"/>
</dbReference>
<dbReference type="AlphaFoldDB" id="A0A815MMK6"/>
<organism evidence="1 2">
    <name type="scientific">Adineta ricciae</name>
    <name type="common">Rotifer</name>
    <dbReference type="NCBI Taxonomy" id="249248"/>
    <lineage>
        <taxon>Eukaryota</taxon>
        <taxon>Metazoa</taxon>
        <taxon>Spiralia</taxon>
        <taxon>Gnathifera</taxon>
        <taxon>Rotifera</taxon>
        <taxon>Eurotatoria</taxon>
        <taxon>Bdelloidea</taxon>
        <taxon>Adinetida</taxon>
        <taxon>Adinetidae</taxon>
        <taxon>Adineta</taxon>
    </lineage>
</organism>